<dbReference type="GO" id="GO:0005524">
    <property type="term" value="F:ATP binding"/>
    <property type="evidence" value="ECO:0007669"/>
    <property type="project" value="InterPro"/>
</dbReference>
<keyword evidence="3" id="KW-1185">Reference proteome</keyword>
<dbReference type="Gene3D" id="3.90.70.10">
    <property type="entry name" value="Cysteine proteinases"/>
    <property type="match status" value="1"/>
</dbReference>
<gene>
    <name evidence="2" type="ORF">I8J34_20060</name>
</gene>
<dbReference type="EMBL" id="JAEKFT010000031">
    <property type="protein sequence ID" value="MBT0963487.1"/>
    <property type="molecule type" value="Genomic_DNA"/>
</dbReference>
<reference evidence="3" key="1">
    <citation type="journal article" date="2022" name="ISME J.">
        <title>Genetic and phylogenetic analysis of dissimilatory iodate-reducing bacteria identifies potential niches across the world's oceans.</title>
        <authorList>
            <person name="Reyes-Umana V."/>
            <person name="Henning Z."/>
            <person name="Lee K."/>
            <person name="Barnum T.P."/>
            <person name="Coates J.D."/>
        </authorList>
    </citation>
    <scope>NUCLEOTIDE SEQUENCE [LARGE SCALE GENOMIC DNA]</scope>
    <source>
        <strain evidence="3">IR12</strain>
    </source>
</reference>
<feature type="domain" description="Peptidase C39" evidence="1">
    <location>
        <begin position="48"/>
        <end position="178"/>
    </location>
</feature>
<evidence type="ECO:0000313" key="3">
    <source>
        <dbReference type="Proteomes" id="UP000694660"/>
    </source>
</evidence>
<dbReference type="GO" id="GO:0006508">
    <property type="term" value="P:proteolysis"/>
    <property type="evidence" value="ECO:0007669"/>
    <property type="project" value="InterPro"/>
</dbReference>
<evidence type="ECO:0000259" key="1">
    <source>
        <dbReference type="PROSITE" id="PS50990"/>
    </source>
</evidence>
<protein>
    <submittedName>
        <fullName evidence="2">C39 family peptidase</fullName>
    </submittedName>
</protein>
<dbReference type="AlphaFoldDB" id="A0A944HD89"/>
<evidence type="ECO:0000313" key="2">
    <source>
        <dbReference type="EMBL" id="MBT0963487.1"/>
    </source>
</evidence>
<dbReference type="GO" id="GO:0008233">
    <property type="term" value="F:peptidase activity"/>
    <property type="evidence" value="ECO:0007669"/>
    <property type="project" value="InterPro"/>
</dbReference>
<accession>A0A944HD89</accession>
<dbReference type="InterPro" id="IPR005074">
    <property type="entry name" value="Peptidase_C39"/>
</dbReference>
<dbReference type="GO" id="GO:0016020">
    <property type="term" value="C:membrane"/>
    <property type="evidence" value="ECO:0007669"/>
    <property type="project" value="InterPro"/>
</dbReference>
<comment type="caution">
    <text evidence="2">The sequence shown here is derived from an EMBL/GenBank/DDBJ whole genome shotgun (WGS) entry which is preliminary data.</text>
</comment>
<dbReference type="PROSITE" id="PS50990">
    <property type="entry name" value="PEPTIDASE_C39"/>
    <property type="match status" value="1"/>
</dbReference>
<sequence>MPGIFLVLSLAAGGPSAGQLSFPIDVVGPYTLQVTSLKEARHLSTLRQQYDFSCGSAALATLLTHHYGTRVSEQDVFVAMFRNGDQAKIRAEGFSLLDMKRYLASRGYQADGFEAPLEALSAVGIPAITLVNENGYNHFVVVKGVRDGRVLLGDPAFGTRAMPREQFERIAQEKILFVIRSHQDIARFNRAEDWRVAPRAPIEMGLRAPLDMVRFVRAASDF</sequence>
<dbReference type="CDD" id="cd02423">
    <property type="entry name" value="Peptidase_C39G"/>
    <property type="match status" value="1"/>
</dbReference>
<name>A0A944HD89_DENI1</name>
<organism evidence="2 3">
    <name type="scientific">Denitromonas iodatirespirans</name>
    <dbReference type="NCBI Taxonomy" id="2795389"/>
    <lineage>
        <taxon>Bacteria</taxon>
        <taxon>Pseudomonadati</taxon>
        <taxon>Pseudomonadota</taxon>
        <taxon>Betaproteobacteria</taxon>
        <taxon>Rhodocyclales</taxon>
        <taxon>Zoogloeaceae</taxon>
        <taxon>Denitromonas</taxon>
    </lineage>
</organism>
<dbReference type="Proteomes" id="UP000694660">
    <property type="component" value="Unassembled WGS sequence"/>
</dbReference>
<dbReference type="Pfam" id="PF03412">
    <property type="entry name" value="Peptidase_C39"/>
    <property type="match status" value="1"/>
</dbReference>
<proteinExistence type="predicted"/>